<dbReference type="PANTHER" id="PTHR47926">
    <property type="entry name" value="PENTATRICOPEPTIDE REPEAT-CONTAINING PROTEIN"/>
    <property type="match status" value="1"/>
</dbReference>
<dbReference type="Gene3D" id="1.25.40.10">
    <property type="entry name" value="Tetratricopeptide repeat domain"/>
    <property type="match status" value="5"/>
</dbReference>
<dbReference type="FunFam" id="1.25.40.10:FF:000090">
    <property type="entry name" value="Pentatricopeptide repeat-containing protein, chloroplastic"/>
    <property type="match status" value="1"/>
</dbReference>
<dbReference type="Proteomes" id="UP000594263">
    <property type="component" value="Unplaced"/>
</dbReference>
<dbReference type="FunFam" id="1.25.40.10:FF:001815">
    <property type="entry name" value="Putative pentatricopeptide repeat-containing protein At1g56570"/>
    <property type="match status" value="1"/>
</dbReference>
<feature type="repeat" description="PPR" evidence="2">
    <location>
        <begin position="70"/>
        <end position="104"/>
    </location>
</feature>
<dbReference type="OMA" id="GWNFFRS"/>
<dbReference type="NCBIfam" id="TIGR00756">
    <property type="entry name" value="PPR"/>
    <property type="match status" value="3"/>
</dbReference>
<dbReference type="GO" id="GO:0009451">
    <property type="term" value="P:RNA modification"/>
    <property type="evidence" value="ECO:0007669"/>
    <property type="project" value="InterPro"/>
</dbReference>
<name>A0A7N0U6C9_KALFE</name>
<sequence>MSARKSLSLPRIHSIPHTIISNLRIPNNPSPQFLPKSRPSIDATNQIKSCFTSGETHRARLLFDEMTERDVVAWTAMIAGYASCNQYGNAWLVFGEMLREGFEGVKPNAYTISAVLKACKGMGNAACGNLVHGLGLKHALIGDVYVDNALLGFYATCCDNMDEACLMFQQIPDKSAVSWTTLITGYAHRGNSHGALTAFREMLLEDCGVSPFSYSIAVRACASTHSLVLGKQLHAAVIKHEFASNLPLMNSLLDMYCRCGCLPDANQYFTEMGERDLITWNTLIAGYERSDSSVSLCLFAQMEAEEYKSNCFTFATVMAACGNLAVLIYGQQVHSMIIQRGFGANLAVSNSLTDMYAKCGSIGDSRSIFNEMFHRDLQSWTSMIVGYGSHGYGKEAMKLFDEMVELGIKPDQIAFMAILGACSHAGLVNEGLKYFELVSKYNITPNQEIYGCMVDLLGRAGRVHEAGELIKKMPFEPDESVWGALLGACKAHKMVDLGKTVALKVLNLKPNMVGTYATLSNIYAAEGSWAESATMRKLMKGFHSKREAGRSWVEVRDEVFSFSAGDRMCSDTDEVYTILESLAQHITDAALVIDE</sequence>
<evidence type="ECO:0000256" key="1">
    <source>
        <dbReference type="ARBA" id="ARBA00022737"/>
    </source>
</evidence>
<protein>
    <submittedName>
        <fullName evidence="3">Uncharacterized protein</fullName>
    </submittedName>
</protein>
<dbReference type="GO" id="GO:0003723">
    <property type="term" value="F:RNA binding"/>
    <property type="evidence" value="ECO:0007669"/>
    <property type="project" value="InterPro"/>
</dbReference>
<keyword evidence="4" id="KW-1185">Reference proteome</keyword>
<feature type="repeat" description="PPR" evidence="2">
    <location>
        <begin position="245"/>
        <end position="279"/>
    </location>
</feature>
<feature type="repeat" description="PPR" evidence="2">
    <location>
        <begin position="376"/>
        <end position="410"/>
    </location>
</feature>
<dbReference type="Pfam" id="PF13041">
    <property type="entry name" value="PPR_2"/>
    <property type="match status" value="2"/>
</dbReference>
<accession>A0A7N0U6C9</accession>
<dbReference type="InterPro" id="IPR046848">
    <property type="entry name" value="E_motif"/>
</dbReference>
<evidence type="ECO:0000313" key="4">
    <source>
        <dbReference type="Proteomes" id="UP000594263"/>
    </source>
</evidence>
<dbReference type="Pfam" id="PF01535">
    <property type="entry name" value="PPR"/>
    <property type="match status" value="4"/>
</dbReference>
<dbReference type="InterPro" id="IPR002885">
    <property type="entry name" value="PPR_rpt"/>
</dbReference>
<feature type="repeat" description="PPR" evidence="2">
    <location>
        <begin position="175"/>
        <end position="209"/>
    </location>
</feature>
<reference evidence="3" key="1">
    <citation type="submission" date="2021-01" db="UniProtKB">
        <authorList>
            <consortium name="EnsemblPlants"/>
        </authorList>
    </citation>
    <scope>IDENTIFICATION</scope>
</reference>
<dbReference type="AlphaFoldDB" id="A0A7N0U6C9"/>
<evidence type="ECO:0000313" key="3">
    <source>
        <dbReference type="EnsemblPlants" id="Kaladp0055s0540.1.v1.1"/>
    </source>
</evidence>
<proteinExistence type="predicted"/>
<evidence type="ECO:0000256" key="2">
    <source>
        <dbReference type="PROSITE-ProRule" id="PRU00708"/>
    </source>
</evidence>
<dbReference type="Pfam" id="PF20431">
    <property type="entry name" value="E_motif"/>
    <property type="match status" value="1"/>
</dbReference>
<dbReference type="EnsemblPlants" id="Kaladp0055s0540.1.v1.1">
    <property type="protein sequence ID" value="Kaladp0055s0540.1.v1.1"/>
    <property type="gene ID" value="Kaladp0055s0540.v1.1"/>
</dbReference>
<dbReference type="PROSITE" id="PS51375">
    <property type="entry name" value="PPR"/>
    <property type="match status" value="4"/>
</dbReference>
<dbReference type="InterPro" id="IPR011990">
    <property type="entry name" value="TPR-like_helical_dom_sf"/>
</dbReference>
<dbReference type="Gramene" id="Kaladp0055s0540.1.v1.1">
    <property type="protein sequence ID" value="Kaladp0055s0540.1.v1.1"/>
    <property type="gene ID" value="Kaladp0055s0540.v1.1"/>
</dbReference>
<keyword evidence="1" id="KW-0677">Repeat</keyword>
<dbReference type="InterPro" id="IPR046960">
    <property type="entry name" value="PPR_At4g14850-like_plant"/>
</dbReference>
<organism evidence="3 4">
    <name type="scientific">Kalanchoe fedtschenkoi</name>
    <name type="common">Lavender scallops</name>
    <name type="synonym">South American air plant</name>
    <dbReference type="NCBI Taxonomy" id="63787"/>
    <lineage>
        <taxon>Eukaryota</taxon>
        <taxon>Viridiplantae</taxon>
        <taxon>Streptophyta</taxon>
        <taxon>Embryophyta</taxon>
        <taxon>Tracheophyta</taxon>
        <taxon>Spermatophyta</taxon>
        <taxon>Magnoliopsida</taxon>
        <taxon>eudicotyledons</taxon>
        <taxon>Gunneridae</taxon>
        <taxon>Pentapetalae</taxon>
        <taxon>Saxifragales</taxon>
        <taxon>Crassulaceae</taxon>
        <taxon>Kalanchoe</taxon>
    </lineage>
</organism>
<dbReference type="PANTHER" id="PTHR47926:SF448">
    <property type="entry name" value="PENTACOTRIPEPTIDE-REPEAT REGION OF PRORP DOMAIN-CONTAINING PROTEIN"/>
    <property type="match status" value="1"/>
</dbReference>